<dbReference type="Pfam" id="PF13563">
    <property type="entry name" value="2_5_RNA_ligase2"/>
    <property type="match status" value="1"/>
</dbReference>
<dbReference type="InterPro" id="IPR009097">
    <property type="entry name" value="Cyclic_Pdiesterase"/>
</dbReference>
<dbReference type="SUPFAM" id="SSF55144">
    <property type="entry name" value="LigT-like"/>
    <property type="match status" value="1"/>
</dbReference>
<gene>
    <name evidence="1" type="ORF">FB475_2183</name>
</gene>
<dbReference type="EMBL" id="VFMM01000001">
    <property type="protein sequence ID" value="TQJ18051.1"/>
    <property type="molecule type" value="Genomic_DNA"/>
</dbReference>
<proteinExistence type="predicted"/>
<organism evidence="1 2">
    <name type="scientific">Kribbella jejuensis</name>
    <dbReference type="NCBI Taxonomy" id="236068"/>
    <lineage>
        <taxon>Bacteria</taxon>
        <taxon>Bacillati</taxon>
        <taxon>Actinomycetota</taxon>
        <taxon>Actinomycetes</taxon>
        <taxon>Propionibacteriales</taxon>
        <taxon>Kribbellaceae</taxon>
        <taxon>Kribbella</taxon>
    </lineage>
</organism>
<dbReference type="Proteomes" id="UP000316298">
    <property type="component" value="Unassembled WGS sequence"/>
</dbReference>
<keyword evidence="2" id="KW-1185">Reference proteome</keyword>
<dbReference type="OrthoDB" id="4541754at2"/>
<dbReference type="RefSeq" id="WP_141854946.1">
    <property type="nucleotide sequence ID" value="NZ_BAAAKA010000045.1"/>
</dbReference>
<accession>A0A542ERS4</accession>
<keyword evidence="1" id="KW-0436">Ligase</keyword>
<dbReference type="Gene3D" id="3.90.1140.10">
    <property type="entry name" value="Cyclic phosphodiesterase"/>
    <property type="match status" value="1"/>
</dbReference>
<evidence type="ECO:0000313" key="1">
    <source>
        <dbReference type="EMBL" id="TQJ18051.1"/>
    </source>
</evidence>
<sequence>MFEEVRDHWCCRPDRPFYSWHITFTDCPEIAALQLSYAELIDELPGFTAVPPQWLHLTVHGVGFTDRVPDSELADIVEATRHRIAELSAFPVTVGPAVLDPESILLPVRPIQPFQHLRDLVRAAIFDVWGEDSVPRLPEIDPHVVLGYSHLRAPAAPIAARVQAYPEQSTTSSVSALTLLSLTRTGRLYHWIPKLTIPFGSRAQVGEP</sequence>
<name>A0A542ERS4_9ACTN</name>
<reference evidence="1 2" key="1">
    <citation type="submission" date="2019-06" db="EMBL/GenBank/DDBJ databases">
        <title>Sequencing the genomes of 1000 actinobacteria strains.</title>
        <authorList>
            <person name="Klenk H.-P."/>
        </authorList>
    </citation>
    <scope>NUCLEOTIDE SEQUENCE [LARGE SCALE GENOMIC DNA]</scope>
    <source>
        <strain evidence="1 2">DSM 17305</strain>
    </source>
</reference>
<protein>
    <submittedName>
        <fullName evidence="1">2'-5' RNA ligase</fullName>
    </submittedName>
</protein>
<dbReference type="GO" id="GO:0016874">
    <property type="term" value="F:ligase activity"/>
    <property type="evidence" value="ECO:0007669"/>
    <property type="project" value="UniProtKB-KW"/>
</dbReference>
<dbReference type="AlphaFoldDB" id="A0A542ERS4"/>
<comment type="caution">
    <text evidence="1">The sequence shown here is derived from an EMBL/GenBank/DDBJ whole genome shotgun (WGS) entry which is preliminary data.</text>
</comment>
<evidence type="ECO:0000313" key="2">
    <source>
        <dbReference type="Proteomes" id="UP000316298"/>
    </source>
</evidence>